<gene>
    <name evidence="1" type="ORF">PSP31121_05676</name>
</gene>
<evidence type="ECO:0000313" key="1">
    <source>
        <dbReference type="EMBL" id="VVE86037.1"/>
    </source>
</evidence>
<protein>
    <submittedName>
        <fullName evidence="1">Uncharacterized protein</fullName>
    </submittedName>
</protein>
<dbReference type="InterPro" id="IPR011990">
    <property type="entry name" value="TPR-like_helical_dom_sf"/>
</dbReference>
<accession>A0A5E5BL52</accession>
<dbReference type="AlphaFoldDB" id="A0A5E5BL52"/>
<name>A0A5E5BL52_9BURK</name>
<sequence>MPREKPTTVRFSLGYYTNERAAQSLTLAGEHELAAKAFVEAAHFYRQDEMFVHAGQAEEAASHAYYAVGLEGEAKAARERAKVAYVLGGQAGRTLRPLGRAELMLPG</sequence>
<proteinExistence type="predicted"/>
<dbReference type="Gene3D" id="1.25.40.10">
    <property type="entry name" value="Tetratricopeptide repeat domain"/>
    <property type="match status" value="1"/>
</dbReference>
<organism evidence="1 2">
    <name type="scientific">Pandoraea sputorum</name>
    <dbReference type="NCBI Taxonomy" id="93222"/>
    <lineage>
        <taxon>Bacteria</taxon>
        <taxon>Pseudomonadati</taxon>
        <taxon>Pseudomonadota</taxon>
        <taxon>Betaproteobacteria</taxon>
        <taxon>Burkholderiales</taxon>
        <taxon>Burkholderiaceae</taxon>
        <taxon>Pandoraea</taxon>
    </lineage>
</organism>
<reference evidence="1 2" key="1">
    <citation type="submission" date="2019-08" db="EMBL/GenBank/DDBJ databases">
        <authorList>
            <person name="Peeters C."/>
        </authorList>
    </citation>
    <scope>NUCLEOTIDE SEQUENCE [LARGE SCALE GENOMIC DNA]</scope>
    <source>
        <strain evidence="1 2">LMG 31121</strain>
    </source>
</reference>
<dbReference type="EMBL" id="CABPSR010000075">
    <property type="protein sequence ID" value="VVE86037.1"/>
    <property type="molecule type" value="Genomic_DNA"/>
</dbReference>
<evidence type="ECO:0000313" key="2">
    <source>
        <dbReference type="Proteomes" id="UP000335538"/>
    </source>
</evidence>
<dbReference type="Proteomes" id="UP000335538">
    <property type="component" value="Unassembled WGS sequence"/>
</dbReference>